<dbReference type="SUPFAM" id="SSF52047">
    <property type="entry name" value="RNI-like"/>
    <property type="match status" value="1"/>
</dbReference>
<name>A0A3B6ETE4_WHEAT</name>
<evidence type="ECO:0000313" key="3">
    <source>
        <dbReference type="Proteomes" id="UP000019116"/>
    </source>
</evidence>
<dbReference type="InterPro" id="IPR032675">
    <property type="entry name" value="LRR_dom_sf"/>
</dbReference>
<dbReference type="CDD" id="cd22160">
    <property type="entry name" value="F-box_AtFBL13-like"/>
    <property type="match status" value="1"/>
</dbReference>
<accession>A0A3B6ETE4</accession>
<keyword evidence="3" id="KW-1185">Reference proteome</keyword>
<dbReference type="OrthoDB" id="586540at2759"/>
<dbReference type="PANTHER" id="PTHR34223:SF48">
    <property type="entry name" value="F-BOX DOMAIN-CONTAINING PROTEIN"/>
    <property type="match status" value="1"/>
</dbReference>
<dbReference type="InterPro" id="IPR053197">
    <property type="entry name" value="F-box_SCFL_complex_component"/>
</dbReference>
<dbReference type="Gramene" id="TraesCS3A03G1223700.1">
    <property type="protein sequence ID" value="TraesCS3A03G1223700.1.CDS"/>
    <property type="gene ID" value="TraesCS3A03G1223700"/>
</dbReference>
<evidence type="ECO:0000259" key="1">
    <source>
        <dbReference type="PROSITE" id="PS50181"/>
    </source>
</evidence>
<dbReference type="OMA" id="TWILEFL"/>
<dbReference type="PROSITE" id="PS50181">
    <property type="entry name" value="FBOX"/>
    <property type="match status" value="1"/>
</dbReference>
<dbReference type="AlphaFoldDB" id="A0A3B6ETE4"/>
<proteinExistence type="predicted"/>
<dbReference type="EnsemblPlants" id="TraesCS3A02G518400.1">
    <property type="protein sequence ID" value="TraesCS3A02G518400.1"/>
    <property type="gene ID" value="TraesCS3A02G518400"/>
</dbReference>
<protein>
    <recommendedName>
        <fullName evidence="1">F-box domain-containing protein</fullName>
    </recommendedName>
</protein>
<dbReference type="Pfam" id="PF00646">
    <property type="entry name" value="F-box"/>
    <property type="match status" value="1"/>
</dbReference>
<dbReference type="SUPFAM" id="SSF81383">
    <property type="entry name" value="F-box domain"/>
    <property type="match status" value="1"/>
</dbReference>
<dbReference type="InterPro" id="IPR053781">
    <property type="entry name" value="F-box_AtFBL13-like"/>
</dbReference>
<dbReference type="Gene3D" id="1.20.1280.50">
    <property type="match status" value="1"/>
</dbReference>
<dbReference type="PANTHER" id="PTHR34223">
    <property type="entry name" value="OS11G0201299 PROTEIN"/>
    <property type="match status" value="1"/>
</dbReference>
<evidence type="ECO:0000313" key="2">
    <source>
        <dbReference type="EnsemblPlants" id="TraesCS3A02G518400.1"/>
    </source>
</evidence>
<reference evidence="2" key="1">
    <citation type="submission" date="2018-08" db="EMBL/GenBank/DDBJ databases">
        <authorList>
            <person name="Rossello M."/>
        </authorList>
    </citation>
    <scope>NUCLEOTIDE SEQUENCE [LARGE SCALE GENOMIC DNA]</scope>
    <source>
        <strain evidence="2">cv. Chinese Spring</strain>
    </source>
</reference>
<dbReference type="Proteomes" id="UP000019116">
    <property type="component" value="Chromosome 3A"/>
</dbReference>
<dbReference type="Gramene" id="TraesCS3A02G518400.1">
    <property type="protein sequence ID" value="TraesCS3A02G518400.1"/>
    <property type="gene ID" value="TraesCS3A02G518400"/>
</dbReference>
<organism evidence="2">
    <name type="scientific">Triticum aestivum</name>
    <name type="common">Wheat</name>
    <dbReference type="NCBI Taxonomy" id="4565"/>
    <lineage>
        <taxon>Eukaryota</taxon>
        <taxon>Viridiplantae</taxon>
        <taxon>Streptophyta</taxon>
        <taxon>Embryophyta</taxon>
        <taxon>Tracheophyta</taxon>
        <taxon>Spermatophyta</taxon>
        <taxon>Magnoliopsida</taxon>
        <taxon>Liliopsida</taxon>
        <taxon>Poales</taxon>
        <taxon>Poaceae</taxon>
        <taxon>BOP clade</taxon>
        <taxon>Pooideae</taxon>
        <taxon>Triticodae</taxon>
        <taxon>Triticeae</taxon>
        <taxon>Triticinae</taxon>
        <taxon>Triticum</taxon>
    </lineage>
</organism>
<dbReference type="Gene3D" id="3.80.10.10">
    <property type="entry name" value="Ribonuclease Inhibitor"/>
    <property type="match status" value="1"/>
</dbReference>
<dbReference type="Gramene" id="TraesWEE_scaffold_035612_01G000200.1">
    <property type="protein sequence ID" value="TraesWEE_scaffold_035612_01G000200.1"/>
    <property type="gene ID" value="TraesWEE_scaffold_035612_01G000200"/>
</dbReference>
<dbReference type="InterPro" id="IPR001810">
    <property type="entry name" value="F-box_dom"/>
</dbReference>
<reference evidence="2" key="2">
    <citation type="submission" date="2018-10" db="UniProtKB">
        <authorList>
            <consortium name="EnsemblPlants"/>
        </authorList>
    </citation>
    <scope>IDENTIFICATION</scope>
</reference>
<dbReference type="Gramene" id="TraesCAD_scaffold_093904_01G000200.1">
    <property type="protein sequence ID" value="TraesCAD_scaffold_093904_01G000200.1"/>
    <property type="gene ID" value="TraesCAD_scaffold_093904_01G000200"/>
</dbReference>
<dbReference type="STRING" id="4565.A0A3B6ETE4"/>
<feature type="domain" description="F-box" evidence="1">
    <location>
        <begin position="24"/>
        <end position="77"/>
    </location>
</feature>
<dbReference type="SMART" id="SM00256">
    <property type="entry name" value="FBOX"/>
    <property type="match status" value="1"/>
</dbReference>
<sequence>MDGSDKLKCARGGGIGGGGVGHSVDRLSALPDDLLHAVLSRLKARQVVRTCVLSTRWRDLWRSVPCLRIDQREFHTAAAGNGTLVERQSFNNFAHILLHRHDVALLEEFRLHEDPGPGYGYGYGYGRFHADSWVRHGISQDETWPCRLERLHLNNVSLDSYFARHISSRCPALEDMRLKNCCYLLTEVTKITSSSLKKLVIVGFHVVREDASFRLILEAPALASLRLAGHSSNNYSDVMSLTTVTSMPSLVDASICLTTVREFNYSNEDNGRIEMQLSLLNELFNVTSLHLSRFGVMFLVLGGDAGLFLPEFKNLKMLSLAECDISDDFLTLKHFLRNSPNLEKLTLRCLPLFFAEVQVSIGINTSILFKAVRYVDYVPAKKNVDYVLDFSSYDL</sequence>
<dbReference type="InterPro" id="IPR036047">
    <property type="entry name" value="F-box-like_dom_sf"/>
</dbReference>